<evidence type="ECO:0000313" key="3">
    <source>
        <dbReference type="Proteomes" id="UP001302486"/>
    </source>
</evidence>
<keyword evidence="1" id="KW-1133">Transmembrane helix</keyword>
<dbReference type="EMBL" id="CP136521">
    <property type="protein sequence ID" value="WOD43826.1"/>
    <property type="molecule type" value="Genomic_DNA"/>
</dbReference>
<dbReference type="RefSeq" id="WP_316983503.1">
    <property type="nucleotide sequence ID" value="NZ_CP136521.1"/>
</dbReference>
<keyword evidence="3" id="KW-1185">Reference proteome</keyword>
<accession>A0AA97ELV6</accession>
<organism evidence="2 3">
    <name type="scientific">Hwangdonia lutea</name>
    <dbReference type="NCBI Taxonomy" id="3075823"/>
    <lineage>
        <taxon>Bacteria</taxon>
        <taxon>Pseudomonadati</taxon>
        <taxon>Bacteroidota</taxon>
        <taxon>Flavobacteriia</taxon>
        <taxon>Flavobacteriales</taxon>
        <taxon>Flavobacteriaceae</taxon>
        <taxon>Hwangdonia</taxon>
    </lineage>
</organism>
<name>A0AA97ELV6_9FLAO</name>
<dbReference type="Proteomes" id="UP001302486">
    <property type="component" value="Chromosome"/>
</dbReference>
<sequence length="234" mass="27448">MKRIDDKIKEIEKKDKRYQWAYYIIVAMLAGFLYYVSTTRKQIDLQADQIDVLTIKATETYKDLKKSDSINKKLYNDLKNSLQPEQYWKHIEKANSVEDYIEYLTNIWGIKRDSLDMNTAISNIKSSSSIGESGWLYVGNETENGPYTQPTKGQIAKIIWRRGIEKVDEIASIENTKPKENDIIKMVKSTNRITYRRANFNSTKNKEGWRPSSKAFVSEVKKNDAEVWVKIRYY</sequence>
<feature type="transmembrane region" description="Helical" evidence="1">
    <location>
        <begin position="20"/>
        <end position="37"/>
    </location>
</feature>
<dbReference type="AlphaFoldDB" id="A0AA97ELV6"/>
<keyword evidence="1" id="KW-0472">Membrane</keyword>
<proteinExistence type="predicted"/>
<protein>
    <submittedName>
        <fullName evidence="2">Uncharacterized protein</fullName>
    </submittedName>
</protein>
<evidence type="ECO:0000256" key="1">
    <source>
        <dbReference type="SAM" id="Phobius"/>
    </source>
</evidence>
<dbReference type="KEGG" id="hws:RNZ46_00865"/>
<gene>
    <name evidence="2" type="ORF">RNZ46_00865</name>
</gene>
<evidence type="ECO:0000313" key="2">
    <source>
        <dbReference type="EMBL" id="WOD43826.1"/>
    </source>
</evidence>
<reference evidence="3" key="1">
    <citation type="submission" date="2024-06" db="EMBL/GenBank/DDBJ databases">
        <title>Hwangdonia haimaensis gen. nov., sp. nov., a member of the family Flavobacteriaceae isolated from the haima cold seep.</title>
        <authorList>
            <person name="Li J."/>
        </authorList>
    </citation>
    <scope>NUCLEOTIDE SEQUENCE [LARGE SCALE GENOMIC DNA]</scope>
    <source>
        <strain evidence="3">SCSIO 19198</strain>
    </source>
</reference>
<keyword evidence="1" id="KW-0812">Transmembrane</keyword>